<dbReference type="InterPro" id="IPR011078">
    <property type="entry name" value="PyrdxlP_homeostasis"/>
</dbReference>
<name>A0ABT1Y101_9FIRM</name>
<accession>A0ABT1Y101</accession>
<gene>
    <name evidence="5" type="ORF">NVS47_03245</name>
</gene>
<dbReference type="PIRSF" id="PIRSF004848">
    <property type="entry name" value="YBL036c_PLPDEIII"/>
    <property type="match status" value="1"/>
</dbReference>
<proteinExistence type="inferred from homology"/>
<keyword evidence="6" id="KW-1185">Reference proteome</keyword>
<evidence type="ECO:0000256" key="1">
    <source>
        <dbReference type="ARBA" id="ARBA00022898"/>
    </source>
</evidence>
<feature type="modified residue" description="N6-(pyridoxal phosphate)lysine" evidence="2">
    <location>
        <position position="36"/>
    </location>
</feature>
<evidence type="ECO:0000259" key="4">
    <source>
        <dbReference type="Pfam" id="PF01168"/>
    </source>
</evidence>
<evidence type="ECO:0000313" key="6">
    <source>
        <dbReference type="Proteomes" id="UP001524944"/>
    </source>
</evidence>
<dbReference type="CDD" id="cd00635">
    <property type="entry name" value="PLPDE_III_YBL036c_like"/>
    <property type="match status" value="1"/>
</dbReference>
<dbReference type="HAMAP" id="MF_02087">
    <property type="entry name" value="PLP_homeostasis"/>
    <property type="match status" value="1"/>
</dbReference>
<dbReference type="InterPro" id="IPR029066">
    <property type="entry name" value="PLP-binding_barrel"/>
</dbReference>
<dbReference type="NCBIfam" id="TIGR00044">
    <property type="entry name" value="YggS family pyridoxal phosphate-dependent enzyme"/>
    <property type="match status" value="1"/>
</dbReference>
<evidence type="ECO:0000256" key="2">
    <source>
        <dbReference type="HAMAP-Rule" id="MF_02087"/>
    </source>
</evidence>
<dbReference type="InterPro" id="IPR001608">
    <property type="entry name" value="Ala_racemase_N"/>
</dbReference>
<keyword evidence="1 2" id="KW-0663">Pyridoxal phosphate</keyword>
<sequence length="231" mass="25755">MSQIRTAINRIQDEIKSAQERSPYGAKDVLLLAVTKNVDAERMKEAMTAGISAFGENRVQEIEKKYDQIPTEASWHLIGHLQKNKVKYIINKVALIHSLDSTALAEEINKRAQQVNLVMPVLVQVNVADEETKFGVTPDEAIPLIQGIRALPHLKISGLMTIAPLVDEAEKVRPVFRQLRELRDQIQEMNLPGVSMDYLSMGMTNDYQIAVEEGANIVRIGSGIFGARLPN</sequence>
<dbReference type="RefSeq" id="WP_242965424.1">
    <property type="nucleotide sequence ID" value="NZ_CP022121.1"/>
</dbReference>
<evidence type="ECO:0000256" key="3">
    <source>
        <dbReference type="RuleBase" id="RU004514"/>
    </source>
</evidence>
<dbReference type="Gene3D" id="3.20.20.10">
    <property type="entry name" value="Alanine racemase"/>
    <property type="match status" value="1"/>
</dbReference>
<dbReference type="EMBL" id="JANPWE010000001">
    <property type="protein sequence ID" value="MCR6544536.1"/>
    <property type="molecule type" value="Genomic_DNA"/>
</dbReference>
<comment type="caution">
    <text evidence="5">The sequence shown here is derived from an EMBL/GenBank/DDBJ whole genome shotgun (WGS) entry which is preliminary data.</text>
</comment>
<dbReference type="SUPFAM" id="SSF51419">
    <property type="entry name" value="PLP-binding barrel"/>
    <property type="match status" value="1"/>
</dbReference>
<reference evidence="5 6" key="1">
    <citation type="submission" date="2022-08" db="EMBL/GenBank/DDBJ databases">
        <title>Proteogenomics of the novel Dehalobacterium formicoaceticum strain EZ94 highlights a key role of methyltransferases during anaerobic dichloromethane degradation.</title>
        <authorList>
            <person name="Wasmund K."/>
        </authorList>
    </citation>
    <scope>NUCLEOTIDE SEQUENCE [LARGE SCALE GENOMIC DNA]</scope>
    <source>
        <strain evidence="5 6">EZ94</strain>
    </source>
</reference>
<feature type="domain" description="Alanine racemase N-terminal" evidence="4">
    <location>
        <begin position="10"/>
        <end position="228"/>
    </location>
</feature>
<comment type="similarity">
    <text evidence="2 3">Belongs to the pyridoxal phosphate-binding protein YggS/PROSC family.</text>
</comment>
<dbReference type="Proteomes" id="UP001524944">
    <property type="component" value="Unassembled WGS sequence"/>
</dbReference>
<dbReference type="PANTHER" id="PTHR10146">
    <property type="entry name" value="PROLINE SYNTHETASE CO-TRANSCRIBED BACTERIAL HOMOLOG PROTEIN"/>
    <property type="match status" value="1"/>
</dbReference>
<dbReference type="Pfam" id="PF01168">
    <property type="entry name" value="Ala_racemase_N"/>
    <property type="match status" value="1"/>
</dbReference>
<organism evidence="5 6">
    <name type="scientific">Dehalobacterium formicoaceticum</name>
    <dbReference type="NCBI Taxonomy" id="51515"/>
    <lineage>
        <taxon>Bacteria</taxon>
        <taxon>Bacillati</taxon>
        <taxon>Bacillota</taxon>
        <taxon>Clostridia</taxon>
        <taxon>Eubacteriales</taxon>
        <taxon>Peptococcaceae</taxon>
        <taxon>Dehalobacterium</taxon>
    </lineage>
</organism>
<evidence type="ECO:0000313" key="5">
    <source>
        <dbReference type="EMBL" id="MCR6544536.1"/>
    </source>
</evidence>
<dbReference type="PANTHER" id="PTHR10146:SF14">
    <property type="entry name" value="PYRIDOXAL PHOSPHATE HOMEOSTASIS PROTEIN"/>
    <property type="match status" value="1"/>
</dbReference>
<comment type="function">
    <text evidence="2">Pyridoxal 5'-phosphate (PLP)-binding protein, which is involved in PLP homeostasis.</text>
</comment>
<protein>
    <recommendedName>
        <fullName evidence="2">Pyridoxal phosphate homeostasis protein</fullName>
        <shortName evidence="2">PLP homeostasis protein</shortName>
    </recommendedName>
</protein>